<dbReference type="PANTHER" id="PTHR33627:SF1">
    <property type="entry name" value="TRANSPOSASE"/>
    <property type="match status" value="1"/>
</dbReference>
<dbReference type="InterPro" id="IPR038721">
    <property type="entry name" value="IS701-like_DDE_dom"/>
</dbReference>
<feature type="domain" description="Transposase IS701-like DDE" evidence="1">
    <location>
        <begin position="32"/>
        <end position="263"/>
    </location>
</feature>
<dbReference type="KEGG" id="dph:EHF33_18070"/>
<reference evidence="2 3" key="1">
    <citation type="submission" date="2018-11" db="EMBL/GenBank/DDBJ databases">
        <title>Deinococcus shelandsis sp. nov., isolated from South Shetland Islands soil of Antarctica.</title>
        <authorList>
            <person name="Tian J."/>
        </authorList>
    </citation>
    <scope>NUCLEOTIDE SEQUENCE [LARGE SCALE GENOMIC DNA]</scope>
    <source>
        <strain evidence="2 3">S14-83T</strain>
        <plasmid evidence="2 3">unnamed2</plasmid>
    </source>
</reference>
<geneLocation type="plasmid" evidence="2 3">
    <name>unnamed2</name>
</geneLocation>
<gene>
    <name evidence="2" type="ORF">EHF33_18070</name>
</gene>
<dbReference type="AlphaFoldDB" id="A0A3G8YJB6"/>
<dbReference type="OrthoDB" id="6139076at2"/>
<dbReference type="PANTHER" id="PTHR33627">
    <property type="entry name" value="TRANSPOSASE"/>
    <property type="match status" value="1"/>
</dbReference>
<dbReference type="Proteomes" id="UP000276417">
    <property type="component" value="Plasmid unnamed2"/>
</dbReference>
<dbReference type="Pfam" id="PF13546">
    <property type="entry name" value="DDE_5"/>
    <property type="match status" value="1"/>
</dbReference>
<dbReference type="InterPro" id="IPR039365">
    <property type="entry name" value="IS701-like"/>
</dbReference>
<name>A0A3G8YJB6_9DEIO</name>
<evidence type="ECO:0000259" key="1">
    <source>
        <dbReference type="Pfam" id="PF13546"/>
    </source>
</evidence>
<dbReference type="NCBIfam" id="NF033540">
    <property type="entry name" value="transpos_IS701"/>
    <property type="match status" value="1"/>
</dbReference>
<proteinExistence type="predicted"/>
<dbReference type="EMBL" id="CP034186">
    <property type="protein sequence ID" value="AZI44830.1"/>
    <property type="molecule type" value="Genomic_DNA"/>
</dbReference>
<keyword evidence="2" id="KW-0614">Plasmid</keyword>
<accession>A0A3G8YJB6</accession>
<protein>
    <submittedName>
        <fullName evidence="2">IS701 family transposase</fullName>
    </submittedName>
</protein>
<sequence>MCRHSILDAVPTHMRRHLPAWTRHFPTWFAPFSALFRYHAQRTWAPLYVHGLCSTASRKSIQPLAAVVVPGNDDPLQRFITDSPWLTAPLEILLAQRAEELLGGRDAVLIIDDTCLTKFGTKSVGVARQYSGQVGKLTNCQCLVSLILAQHDIPLPLALRLFLPLEWTNDAARCEAIGVPSEHRSPLTKWELALCELDRVRQHVTFGVDAGYGVNARFRRALSARGLLWSVGITRTQTVYPAEVRLIPIPKHFRGREPKYPTTSARPFGGRADVERGRLAQRSLASRYQGCAFRSIRRRLCPAGRW</sequence>
<evidence type="ECO:0000313" key="2">
    <source>
        <dbReference type="EMBL" id="AZI44830.1"/>
    </source>
</evidence>
<keyword evidence="3" id="KW-1185">Reference proteome</keyword>
<organism evidence="2 3">
    <name type="scientific">Deinococcus psychrotolerans</name>
    <dbReference type="NCBI Taxonomy" id="2489213"/>
    <lineage>
        <taxon>Bacteria</taxon>
        <taxon>Thermotogati</taxon>
        <taxon>Deinococcota</taxon>
        <taxon>Deinococci</taxon>
        <taxon>Deinococcales</taxon>
        <taxon>Deinococcaceae</taxon>
        <taxon>Deinococcus</taxon>
    </lineage>
</organism>
<evidence type="ECO:0000313" key="3">
    <source>
        <dbReference type="Proteomes" id="UP000276417"/>
    </source>
</evidence>